<dbReference type="GO" id="GO:0050567">
    <property type="term" value="F:glutaminyl-tRNA synthase (glutamine-hydrolyzing) activity"/>
    <property type="evidence" value="ECO:0007669"/>
    <property type="project" value="UniProtKB-UniRule"/>
</dbReference>
<comment type="caution">
    <text evidence="2">The sequence shown here is derived from an EMBL/GenBank/DDBJ whole genome shotgun (WGS) entry which is preliminary data.</text>
</comment>
<dbReference type="GO" id="GO:0006450">
    <property type="term" value="P:regulation of translational fidelity"/>
    <property type="evidence" value="ECO:0007669"/>
    <property type="project" value="InterPro"/>
</dbReference>
<dbReference type="SUPFAM" id="SSF141000">
    <property type="entry name" value="Glu-tRNAGln amidotransferase C subunit"/>
    <property type="match status" value="1"/>
</dbReference>
<evidence type="ECO:0000313" key="2">
    <source>
        <dbReference type="EMBL" id="MBA4692482.1"/>
    </source>
</evidence>
<dbReference type="GO" id="GO:0005524">
    <property type="term" value="F:ATP binding"/>
    <property type="evidence" value="ECO:0007669"/>
    <property type="project" value="UniProtKB-KW"/>
</dbReference>
<keyword evidence="1" id="KW-0067">ATP-binding</keyword>
<name>A0A838Y5Y4_9GAMM</name>
<comment type="catalytic activity">
    <reaction evidence="1">
        <text>L-aspartyl-tRNA(Asn) + L-glutamine + ATP + H2O = L-asparaginyl-tRNA(Asn) + L-glutamate + ADP + phosphate + 2 H(+)</text>
        <dbReference type="Rhea" id="RHEA:14513"/>
        <dbReference type="Rhea" id="RHEA-COMP:9674"/>
        <dbReference type="Rhea" id="RHEA-COMP:9677"/>
        <dbReference type="ChEBI" id="CHEBI:15377"/>
        <dbReference type="ChEBI" id="CHEBI:15378"/>
        <dbReference type="ChEBI" id="CHEBI:29985"/>
        <dbReference type="ChEBI" id="CHEBI:30616"/>
        <dbReference type="ChEBI" id="CHEBI:43474"/>
        <dbReference type="ChEBI" id="CHEBI:58359"/>
        <dbReference type="ChEBI" id="CHEBI:78515"/>
        <dbReference type="ChEBI" id="CHEBI:78516"/>
        <dbReference type="ChEBI" id="CHEBI:456216"/>
    </reaction>
</comment>
<comment type="catalytic activity">
    <reaction evidence="1">
        <text>L-glutamyl-tRNA(Gln) + L-glutamine + ATP + H2O = L-glutaminyl-tRNA(Gln) + L-glutamate + ADP + phosphate + H(+)</text>
        <dbReference type="Rhea" id="RHEA:17521"/>
        <dbReference type="Rhea" id="RHEA-COMP:9681"/>
        <dbReference type="Rhea" id="RHEA-COMP:9684"/>
        <dbReference type="ChEBI" id="CHEBI:15377"/>
        <dbReference type="ChEBI" id="CHEBI:15378"/>
        <dbReference type="ChEBI" id="CHEBI:29985"/>
        <dbReference type="ChEBI" id="CHEBI:30616"/>
        <dbReference type="ChEBI" id="CHEBI:43474"/>
        <dbReference type="ChEBI" id="CHEBI:58359"/>
        <dbReference type="ChEBI" id="CHEBI:78520"/>
        <dbReference type="ChEBI" id="CHEBI:78521"/>
        <dbReference type="ChEBI" id="CHEBI:456216"/>
    </reaction>
</comment>
<sequence length="93" mass="10833">MDQETVRTICYLARVEIEQKKSEKVQKDLETIIELIGSLQSIDTSDVEPLYNPLEMTAFKHEDLELSDNKKDKFLKNAPESNEDYFLVPRVVE</sequence>
<dbReference type="Proteomes" id="UP000551848">
    <property type="component" value="Unassembled WGS sequence"/>
</dbReference>
<dbReference type="InterPro" id="IPR036113">
    <property type="entry name" value="Asp/Glu-ADT_sf_sub_c"/>
</dbReference>
<dbReference type="EC" id="6.3.5.-" evidence="1"/>
<evidence type="ECO:0000313" key="3">
    <source>
        <dbReference type="Proteomes" id="UP000551848"/>
    </source>
</evidence>
<dbReference type="PANTHER" id="PTHR15004">
    <property type="entry name" value="GLUTAMYL-TRNA(GLN) AMIDOTRANSFERASE SUBUNIT C, MITOCHONDRIAL"/>
    <property type="match status" value="1"/>
</dbReference>
<dbReference type="HAMAP" id="MF_00122">
    <property type="entry name" value="GatC"/>
    <property type="match status" value="1"/>
</dbReference>
<comment type="subunit">
    <text evidence="1">Heterotrimer of A, B and C subunits.</text>
</comment>
<evidence type="ECO:0000256" key="1">
    <source>
        <dbReference type="HAMAP-Rule" id="MF_00122"/>
    </source>
</evidence>
<keyword evidence="1" id="KW-0547">Nucleotide-binding</keyword>
<comment type="similarity">
    <text evidence="1">Belongs to the GatC family.</text>
</comment>
<keyword evidence="2" id="KW-0808">Transferase</keyword>
<dbReference type="Gene3D" id="1.10.20.60">
    <property type="entry name" value="Glu-tRNAGln amidotransferase C subunit, N-terminal domain"/>
    <property type="match status" value="1"/>
</dbReference>
<dbReference type="EMBL" id="JACETL010000014">
    <property type="protein sequence ID" value="MBA4692482.1"/>
    <property type="molecule type" value="Genomic_DNA"/>
</dbReference>
<keyword evidence="1" id="KW-0648">Protein biosynthesis</keyword>
<dbReference type="NCBIfam" id="TIGR00135">
    <property type="entry name" value="gatC"/>
    <property type="match status" value="1"/>
</dbReference>
<proteinExistence type="inferred from homology"/>
<dbReference type="AlphaFoldDB" id="A0A838Y5Y4"/>
<accession>A0A838Y5Y4</accession>
<protein>
    <recommendedName>
        <fullName evidence="1">Aspartyl/glutamyl-tRNA(Asn/Gln) amidotransferase subunit C</fullName>
        <shortName evidence="1">Asp/Glu-ADT subunit C</shortName>
        <ecNumber evidence="1">6.3.5.-</ecNumber>
    </recommendedName>
</protein>
<keyword evidence="1" id="KW-0436">Ligase</keyword>
<dbReference type="PANTHER" id="PTHR15004:SF0">
    <property type="entry name" value="GLUTAMYL-TRNA(GLN) AMIDOTRANSFERASE SUBUNIT C, MITOCHONDRIAL"/>
    <property type="match status" value="1"/>
</dbReference>
<dbReference type="GO" id="GO:0070681">
    <property type="term" value="P:glutaminyl-tRNAGln biosynthesis via transamidation"/>
    <property type="evidence" value="ECO:0007669"/>
    <property type="project" value="TreeGrafter"/>
</dbReference>
<dbReference type="GO" id="GO:0006412">
    <property type="term" value="P:translation"/>
    <property type="evidence" value="ECO:0007669"/>
    <property type="project" value="UniProtKB-UniRule"/>
</dbReference>
<gene>
    <name evidence="1 2" type="primary">gatC</name>
    <name evidence="2" type="ORF">H2072_01900</name>
</gene>
<organism evidence="2 3">
    <name type="scientific">SAR86 cluster bacterium</name>
    <dbReference type="NCBI Taxonomy" id="2030880"/>
    <lineage>
        <taxon>Bacteria</taxon>
        <taxon>Pseudomonadati</taxon>
        <taxon>Pseudomonadota</taxon>
        <taxon>Gammaproteobacteria</taxon>
        <taxon>SAR86 cluster</taxon>
    </lineage>
</organism>
<reference evidence="2 3" key="1">
    <citation type="submission" date="2020-06" db="EMBL/GenBank/DDBJ databases">
        <title>Dysbiosis in marine aquaculture revealed through microbiome analysis: reverse ecology for environmental sustainability.</title>
        <authorList>
            <person name="Haro-Moreno J.M."/>
            <person name="Coutinho F.H."/>
            <person name="Zaragoza-Solas A."/>
            <person name="Picazo A."/>
            <person name="Almagro-Moreno S."/>
            <person name="Lopez-Perez M."/>
        </authorList>
    </citation>
    <scope>NUCLEOTIDE SEQUENCE [LARGE SCALE GENOMIC DNA]</scope>
    <source>
        <strain evidence="2">MCMED-G41</strain>
    </source>
</reference>
<dbReference type="InterPro" id="IPR003837">
    <property type="entry name" value="GatC"/>
</dbReference>
<dbReference type="Pfam" id="PF02686">
    <property type="entry name" value="GatC"/>
    <property type="match status" value="1"/>
</dbReference>
<dbReference type="GO" id="GO:0016740">
    <property type="term" value="F:transferase activity"/>
    <property type="evidence" value="ECO:0007669"/>
    <property type="project" value="UniProtKB-KW"/>
</dbReference>
<comment type="function">
    <text evidence="1">Allows the formation of correctly charged Asn-tRNA(Asn) or Gln-tRNA(Gln) through the transamidation of misacylated Asp-tRNA(Asn) or Glu-tRNA(Gln) in organisms which lack either or both of asparaginyl-tRNA or glutaminyl-tRNA synthetases. The reaction takes place in the presence of glutamine and ATP through an activated phospho-Asp-tRNA(Asn) or phospho-Glu-tRNA(Gln).</text>
</comment>